<dbReference type="AlphaFoldDB" id="A0A0F9VYI9"/>
<accession>A0A0F9VYI9</accession>
<gene>
    <name evidence="1" type="ORF">LCGC14_0350280</name>
</gene>
<sequence>MTREEIRADRELELGNYQEFSSVDALLGDLHSCSYISCPLCGCVFYPETASSVCCGVNNAN</sequence>
<reference evidence="1" key="1">
    <citation type="journal article" date="2015" name="Nature">
        <title>Complex archaea that bridge the gap between prokaryotes and eukaryotes.</title>
        <authorList>
            <person name="Spang A."/>
            <person name="Saw J.H."/>
            <person name="Jorgensen S.L."/>
            <person name="Zaremba-Niedzwiedzka K."/>
            <person name="Martijn J."/>
            <person name="Lind A.E."/>
            <person name="van Eijk R."/>
            <person name="Schleper C."/>
            <person name="Guy L."/>
            <person name="Ettema T.J."/>
        </authorList>
    </citation>
    <scope>NUCLEOTIDE SEQUENCE</scope>
</reference>
<proteinExistence type="predicted"/>
<organism evidence="1">
    <name type="scientific">marine sediment metagenome</name>
    <dbReference type="NCBI Taxonomy" id="412755"/>
    <lineage>
        <taxon>unclassified sequences</taxon>
        <taxon>metagenomes</taxon>
        <taxon>ecological metagenomes</taxon>
    </lineage>
</organism>
<dbReference type="EMBL" id="LAZR01000262">
    <property type="protein sequence ID" value="KKN78496.1"/>
    <property type="molecule type" value="Genomic_DNA"/>
</dbReference>
<protein>
    <submittedName>
        <fullName evidence="1">Uncharacterized protein</fullName>
    </submittedName>
</protein>
<evidence type="ECO:0000313" key="1">
    <source>
        <dbReference type="EMBL" id="KKN78496.1"/>
    </source>
</evidence>
<name>A0A0F9VYI9_9ZZZZ</name>
<comment type="caution">
    <text evidence="1">The sequence shown here is derived from an EMBL/GenBank/DDBJ whole genome shotgun (WGS) entry which is preliminary data.</text>
</comment>